<feature type="compositionally biased region" description="Low complexity" evidence="1">
    <location>
        <begin position="209"/>
        <end position="223"/>
    </location>
</feature>
<sequence>MWSSSATALAARLLVSRAGCSIYRQQAAARRRLHAGLAVTAAAPGTGGGRPSKTAAKQEAKGFQNMARQLSRLTDKQLARLTPLVGEEVVDAVALSARIDRRNQGRGRQESLVARLLRESVEDEAGMQQLQAAIDSVRTGQGVIADPVLERQLQLWMDALLSGDAEATTQVFSLAQASGADLQQMRQLLRQAQQLEAAPAAADEQEGDSSSSNGSSSAAPASGGPAGQLRPTAKARAASKQLRKLLQPLAAAHVGDGEAEE</sequence>
<dbReference type="CDD" id="cd16331">
    <property type="entry name" value="YjgA-like"/>
    <property type="match status" value="1"/>
</dbReference>
<dbReference type="SUPFAM" id="SSF158710">
    <property type="entry name" value="PSPTO4464-like"/>
    <property type="match status" value="1"/>
</dbReference>
<dbReference type="EMBL" id="JADXDR010000020">
    <property type="protein sequence ID" value="KAI7845209.1"/>
    <property type="molecule type" value="Genomic_DNA"/>
</dbReference>
<evidence type="ECO:0000313" key="4">
    <source>
        <dbReference type="Proteomes" id="UP001205105"/>
    </source>
</evidence>
<dbReference type="InterPro" id="IPR023153">
    <property type="entry name" value="DarP_sf"/>
</dbReference>
<evidence type="ECO:0000313" key="3">
    <source>
        <dbReference type="EMBL" id="KAI7845209.1"/>
    </source>
</evidence>
<gene>
    <name evidence="3" type="ORF">COHA_001253</name>
</gene>
<accession>A0AAD5H5N4</accession>
<protein>
    <submittedName>
        <fullName evidence="3">Uncharacterized protein</fullName>
    </submittedName>
</protein>
<name>A0AAD5H5N4_9CHLO</name>
<feature type="chain" id="PRO_5042278194" evidence="2">
    <location>
        <begin position="19"/>
        <end position="261"/>
    </location>
</feature>
<comment type="caution">
    <text evidence="3">The sequence shown here is derived from an EMBL/GenBank/DDBJ whole genome shotgun (WGS) entry which is preliminary data.</text>
</comment>
<evidence type="ECO:0000256" key="1">
    <source>
        <dbReference type="SAM" id="MobiDB-lite"/>
    </source>
</evidence>
<dbReference type="Pfam" id="PF04751">
    <property type="entry name" value="DarP"/>
    <property type="match status" value="1"/>
</dbReference>
<reference evidence="3" key="1">
    <citation type="submission" date="2020-11" db="EMBL/GenBank/DDBJ databases">
        <title>Chlorella ohadii genome sequencing and assembly.</title>
        <authorList>
            <person name="Murik O."/>
            <person name="Treves H."/>
            <person name="Kedem I."/>
            <person name="Shotland Y."/>
            <person name="Kaplan A."/>
        </authorList>
    </citation>
    <scope>NUCLEOTIDE SEQUENCE</scope>
    <source>
        <strain evidence="3">1</strain>
    </source>
</reference>
<proteinExistence type="predicted"/>
<dbReference type="PANTHER" id="PTHR36898">
    <property type="entry name" value="OSJNBB0026I12.6 PROTEIN"/>
    <property type="match status" value="1"/>
</dbReference>
<keyword evidence="4" id="KW-1185">Reference proteome</keyword>
<dbReference type="AlphaFoldDB" id="A0AAD5H5N4"/>
<dbReference type="InterPro" id="IPR006839">
    <property type="entry name" value="DarP"/>
</dbReference>
<dbReference type="PANTHER" id="PTHR36898:SF1">
    <property type="entry name" value="OS04G0250700 PROTEIN"/>
    <property type="match status" value="1"/>
</dbReference>
<evidence type="ECO:0000256" key="2">
    <source>
        <dbReference type="SAM" id="SignalP"/>
    </source>
</evidence>
<dbReference type="Proteomes" id="UP001205105">
    <property type="component" value="Unassembled WGS sequence"/>
</dbReference>
<dbReference type="Gene3D" id="1.10.60.30">
    <property type="entry name" value="PSPTO4464-like domains"/>
    <property type="match status" value="2"/>
</dbReference>
<feature type="signal peptide" evidence="2">
    <location>
        <begin position="1"/>
        <end position="18"/>
    </location>
</feature>
<organism evidence="3 4">
    <name type="scientific">Chlorella ohadii</name>
    <dbReference type="NCBI Taxonomy" id="2649997"/>
    <lineage>
        <taxon>Eukaryota</taxon>
        <taxon>Viridiplantae</taxon>
        <taxon>Chlorophyta</taxon>
        <taxon>core chlorophytes</taxon>
        <taxon>Trebouxiophyceae</taxon>
        <taxon>Chlorellales</taxon>
        <taxon>Chlorellaceae</taxon>
        <taxon>Chlorella clade</taxon>
        <taxon>Chlorella</taxon>
    </lineage>
</organism>
<keyword evidence="2" id="KW-0732">Signal</keyword>
<feature type="region of interest" description="Disordered" evidence="1">
    <location>
        <begin position="194"/>
        <end position="241"/>
    </location>
</feature>